<keyword evidence="2" id="KW-0732">Signal</keyword>
<feature type="compositionally biased region" description="Pro residues" evidence="1">
    <location>
        <begin position="203"/>
        <end position="353"/>
    </location>
</feature>
<keyword evidence="4" id="KW-1185">Reference proteome</keyword>
<feature type="compositionally biased region" description="Low complexity" evidence="1">
    <location>
        <begin position="191"/>
        <end position="202"/>
    </location>
</feature>
<feature type="compositionally biased region" description="Low complexity" evidence="1">
    <location>
        <begin position="487"/>
        <end position="503"/>
    </location>
</feature>
<comment type="caution">
    <text evidence="3">The sequence shown here is derived from an EMBL/GenBank/DDBJ whole genome shotgun (WGS) entry which is preliminary data.</text>
</comment>
<sequence>MKSIVSFAALAASVAATGFRNVPSFPIPDNTDNKCNDVQKPGFSFEDLTPGPFGSYGDFDFKGFTCGDFGGGRFKRRTGQKFIGGLCGSTKQSSPSFGCGPKIPNFSLGSIRVEPEFDCDLEFHYDMPDGSTCKHRNACKKSGTTVVNSQCGGARNVTIVFPPQPNKPKPACSIVVPTISFDCNPPKTVTKPVTTTSAAPTAPTLPPPVTTKPTVPPPVDTKPTVPPPAETKPPGPPPPPVDTKPTVPPPAETKPPGPPPPVDTKPTVPPPAETKPPGPPPPPVDTKPTVPPPAETKPPGPPPPVDTKPTVPPPAETKPPGPPPPPVDTKPTVPPPAETKPPGPPPPGPPTTTTPPVNTLTTTVSTTEITQTTVTTFQTTSTIFTTVVSTITSCGPEVPVCPGNGATTVIVTIPISTTICPVTETQTNVVTSTTKIVRPPGPPGPPGTDRPPVPPPNTDRPPVPPNTDRPPVPPNTDRPPVPPNTDRPPVTAPTGTFTTSTTTGNLPVETLPCPNVVPACLNTFMFLVNCKDNSDHQCYCPDSAFVKSVFDCLYSHGQADEIISEAVSFFQGLCAPFIPRNPEIGVGATITKYLTITAPVTRVAPVYTTVVIDNTAVVPVTDDRGIIIPNRSTTIAIATTIAVPQVGFQTDSGFVGVIPVTQPPQFIEAPTRPVNGPITAITPGAGGPTRPPVVTAGSGRVSVGLGLSLAMAVLAVAAL</sequence>
<dbReference type="EMBL" id="JAUKUD010000003">
    <property type="protein sequence ID" value="KAK0749461.1"/>
    <property type="molecule type" value="Genomic_DNA"/>
</dbReference>
<name>A0AA40K829_9PEZI</name>
<feature type="chain" id="PRO_5041469359" description="Extracellular membrane protein CFEM domain-containing protein" evidence="2">
    <location>
        <begin position="17"/>
        <end position="719"/>
    </location>
</feature>
<evidence type="ECO:0008006" key="5">
    <source>
        <dbReference type="Google" id="ProtNLM"/>
    </source>
</evidence>
<dbReference type="Proteomes" id="UP001172155">
    <property type="component" value="Unassembled WGS sequence"/>
</dbReference>
<feature type="signal peptide" evidence="2">
    <location>
        <begin position="1"/>
        <end position="16"/>
    </location>
</feature>
<accession>A0AA40K829</accession>
<evidence type="ECO:0000313" key="3">
    <source>
        <dbReference type="EMBL" id="KAK0749461.1"/>
    </source>
</evidence>
<evidence type="ECO:0000256" key="2">
    <source>
        <dbReference type="SAM" id="SignalP"/>
    </source>
</evidence>
<proteinExistence type="predicted"/>
<evidence type="ECO:0000256" key="1">
    <source>
        <dbReference type="SAM" id="MobiDB-lite"/>
    </source>
</evidence>
<evidence type="ECO:0000313" key="4">
    <source>
        <dbReference type="Proteomes" id="UP001172155"/>
    </source>
</evidence>
<feature type="region of interest" description="Disordered" evidence="1">
    <location>
        <begin position="431"/>
        <end position="508"/>
    </location>
</feature>
<feature type="compositionally biased region" description="Pro residues" evidence="1">
    <location>
        <begin position="439"/>
        <end position="486"/>
    </location>
</feature>
<protein>
    <recommendedName>
        <fullName evidence="5">Extracellular membrane protein CFEM domain-containing protein</fullName>
    </recommendedName>
</protein>
<organism evidence="3 4">
    <name type="scientific">Schizothecium vesticola</name>
    <dbReference type="NCBI Taxonomy" id="314040"/>
    <lineage>
        <taxon>Eukaryota</taxon>
        <taxon>Fungi</taxon>
        <taxon>Dikarya</taxon>
        <taxon>Ascomycota</taxon>
        <taxon>Pezizomycotina</taxon>
        <taxon>Sordariomycetes</taxon>
        <taxon>Sordariomycetidae</taxon>
        <taxon>Sordariales</taxon>
        <taxon>Schizotheciaceae</taxon>
        <taxon>Schizothecium</taxon>
    </lineage>
</organism>
<feature type="region of interest" description="Disordered" evidence="1">
    <location>
        <begin position="191"/>
        <end position="358"/>
    </location>
</feature>
<reference evidence="3" key="1">
    <citation type="submission" date="2023-06" db="EMBL/GenBank/DDBJ databases">
        <title>Genome-scale phylogeny and comparative genomics of the fungal order Sordariales.</title>
        <authorList>
            <consortium name="Lawrence Berkeley National Laboratory"/>
            <person name="Hensen N."/>
            <person name="Bonometti L."/>
            <person name="Westerberg I."/>
            <person name="Brannstrom I.O."/>
            <person name="Guillou S."/>
            <person name="Cros-Aarteil S."/>
            <person name="Calhoun S."/>
            <person name="Haridas S."/>
            <person name="Kuo A."/>
            <person name="Mondo S."/>
            <person name="Pangilinan J."/>
            <person name="Riley R."/>
            <person name="LaButti K."/>
            <person name="Andreopoulos B."/>
            <person name="Lipzen A."/>
            <person name="Chen C."/>
            <person name="Yanf M."/>
            <person name="Daum C."/>
            <person name="Ng V."/>
            <person name="Clum A."/>
            <person name="Steindorff A."/>
            <person name="Ohm R."/>
            <person name="Martin F."/>
            <person name="Silar P."/>
            <person name="Natvig D."/>
            <person name="Lalanne C."/>
            <person name="Gautier V."/>
            <person name="Ament-velasquez S.L."/>
            <person name="Kruys A."/>
            <person name="Hutchinson M.I."/>
            <person name="Powell A.J."/>
            <person name="Barry K."/>
            <person name="Miller A.N."/>
            <person name="Grigoriev I.V."/>
            <person name="Debuchy R."/>
            <person name="Gladieux P."/>
            <person name="Thoren M.H."/>
            <person name="Johannesson H."/>
        </authorList>
    </citation>
    <scope>NUCLEOTIDE SEQUENCE</scope>
    <source>
        <strain evidence="3">SMH3187-1</strain>
    </source>
</reference>
<gene>
    <name evidence="3" type="ORF">B0T18DRAFT_427580</name>
</gene>
<dbReference type="AlphaFoldDB" id="A0AA40K829"/>